<dbReference type="InterPro" id="IPR051906">
    <property type="entry name" value="TolC-like"/>
</dbReference>
<name>A0ABW5D0N1_9BACT</name>
<evidence type="ECO:0000256" key="7">
    <source>
        <dbReference type="ARBA" id="ARBA00023237"/>
    </source>
</evidence>
<evidence type="ECO:0000256" key="5">
    <source>
        <dbReference type="ARBA" id="ARBA00022692"/>
    </source>
</evidence>
<dbReference type="PANTHER" id="PTHR30026">
    <property type="entry name" value="OUTER MEMBRANE PROTEIN TOLC"/>
    <property type="match status" value="1"/>
</dbReference>
<comment type="similarity">
    <text evidence="2">Belongs to the outer membrane factor (OMF) (TC 1.B.17) family.</text>
</comment>
<evidence type="ECO:0000256" key="2">
    <source>
        <dbReference type="ARBA" id="ARBA00007613"/>
    </source>
</evidence>
<dbReference type="Pfam" id="PF02321">
    <property type="entry name" value="OEP"/>
    <property type="match status" value="1"/>
</dbReference>
<dbReference type="RefSeq" id="WP_262921699.1">
    <property type="nucleotide sequence ID" value="NZ_JBHUIM010000002.1"/>
</dbReference>
<sequence length="435" mass="49168">MTPSFAQDQSQTAKPMTLQEAVTYALEHNEDVKKASYDEQIAQQVIRETKSNGLPQLNATGGVDYFPAIPTQILPGAIVGKPGTDVPVKFGKDYNAKANLQLTQLLFSKSYFVGLQAAKSSQDLYRLRKEMTQEEVIYNVSSSYFQILQTKEQFENINANLARLVQLEKILQLQYENDLVKKVDVNRIKVNRTNLENQKQTLTTLFEQQKNYLKFFMGMPLDQEVEVQNTSLALENVDPATISVNEAITQKTQYQLLQKQKQLTDYKIQNTRAGYYPTLSAYGQYGYQTQRDELFNSDIPWFKSAVVGLQVNVPIFDGFRKNAQVKQAQLEIRKIDSDIAKYNTNTAVQLTNAVSQLQNSQSSIAAQEKNVALAQEVYDTTNSLYKEGLAPLTDLLNGEVSLREAKTSLNNEILKYQLAQLNYLQAKGELTSLTK</sequence>
<dbReference type="Proteomes" id="UP001597374">
    <property type="component" value="Unassembled WGS sequence"/>
</dbReference>
<gene>
    <name evidence="8" type="ORF">ACFSKP_16495</name>
</gene>
<comment type="subcellular location">
    <subcellularLocation>
        <location evidence="1">Cell outer membrane</location>
    </subcellularLocation>
</comment>
<accession>A0ABW5D0N1</accession>
<evidence type="ECO:0000256" key="1">
    <source>
        <dbReference type="ARBA" id="ARBA00004442"/>
    </source>
</evidence>
<comment type="caution">
    <text evidence="8">The sequence shown here is derived from an EMBL/GenBank/DDBJ whole genome shotgun (WGS) entry which is preliminary data.</text>
</comment>
<proteinExistence type="inferred from homology"/>
<keyword evidence="9" id="KW-1185">Reference proteome</keyword>
<evidence type="ECO:0000313" key="8">
    <source>
        <dbReference type="EMBL" id="MFD2247868.1"/>
    </source>
</evidence>
<protein>
    <submittedName>
        <fullName evidence="8">TolC family protein</fullName>
    </submittedName>
</protein>
<keyword evidence="4" id="KW-1134">Transmembrane beta strand</keyword>
<evidence type="ECO:0000256" key="6">
    <source>
        <dbReference type="ARBA" id="ARBA00023136"/>
    </source>
</evidence>
<dbReference type="EMBL" id="JBHUIM010000002">
    <property type="protein sequence ID" value="MFD2247868.1"/>
    <property type="molecule type" value="Genomic_DNA"/>
</dbReference>
<reference evidence="9" key="1">
    <citation type="journal article" date="2019" name="Int. J. Syst. Evol. Microbiol.">
        <title>The Global Catalogue of Microorganisms (GCM) 10K type strain sequencing project: providing services to taxonomists for standard genome sequencing and annotation.</title>
        <authorList>
            <consortium name="The Broad Institute Genomics Platform"/>
            <consortium name="The Broad Institute Genome Sequencing Center for Infectious Disease"/>
            <person name="Wu L."/>
            <person name="Ma J."/>
        </authorList>
    </citation>
    <scope>NUCLEOTIDE SEQUENCE [LARGE SCALE GENOMIC DNA]</scope>
    <source>
        <strain evidence="9">CGMCC 4.1782</strain>
    </source>
</reference>
<keyword evidence="3" id="KW-0813">Transport</keyword>
<dbReference type="InterPro" id="IPR003423">
    <property type="entry name" value="OMP_efflux"/>
</dbReference>
<evidence type="ECO:0000256" key="3">
    <source>
        <dbReference type="ARBA" id="ARBA00022448"/>
    </source>
</evidence>
<evidence type="ECO:0000313" key="9">
    <source>
        <dbReference type="Proteomes" id="UP001597374"/>
    </source>
</evidence>
<dbReference type="SUPFAM" id="SSF56954">
    <property type="entry name" value="Outer membrane efflux proteins (OEP)"/>
    <property type="match status" value="1"/>
</dbReference>
<evidence type="ECO:0000256" key="4">
    <source>
        <dbReference type="ARBA" id="ARBA00022452"/>
    </source>
</evidence>
<keyword evidence="7" id="KW-0998">Cell outer membrane</keyword>
<dbReference type="PANTHER" id="PTHR30026:SF20">
    <property type="entry name" value="OUTER MEMBRANE PROTEIN TOLC"/>
    <property type="match status" value="1"/>
</dbReference>
<dbReference type="Gene3D" id="1.20.1600.10">
    <property type="entry name" value="Outer membrane efflux proteins (OEP)"/>
    <property type="match status" value="1"/>
</dbReference>
<organism evidence="8 9">
    <name type="scientific">Pontibacter ruber</name>
    <dbReference type="NCBI Taxonomy" id="1343895"/>
    <lineage>
        <taxon>Bacteria</taxon>
        <taxon>Pseudomonadati</taxon>
        <taxon>Bacteroidota</taxon>
        <taxon>Cytophagia</taxon>
        <taxon>Cytophagales</taxon>
        <taxon>Hymenobacteraceae</taxon>
        <taxon>Pontibacter</taxon>
    </lineage>
</organism>
<keyword evidence="5" id="KW-0812">Transmembrane</keyword>
<keyword evidence="6" id="KW-0472">Membrane</keyword>